<protein>
    <recommendedName>
        <fullName evidence="9">Transport permease protein</fullName>
    </recommendedName>
</protein>
<feature type="transmembrane region" description="Helical" evidence="9">
    <location>
        <begin position="122"/>
        <end position="152"/>
    </location>
</feature>
<dbReference type="OrthoDB" id="9786910at2"/>
<feature type="transmembrane region" description="Helical" evidence="9">
    <location>
        <begin position="196"/>
        <end position="215"/>
    </location>
</feature>
<organism evidence="11 12">
    <name type="scientific">Kaistella daneshvariae</name>
    <dbReference type="NCBI Taxonomy" id="2487074"/>
    <lineage>
        <taxon>Bacteria</taxon>
        <taxon>Pseudomonadati</taxon>
        <taxon>Bacteroidota</taxon>
        <taxon>Flavobacteriia</taxon>
        <taxon>Flavobacteriales</taxon>
        <taxon>Weeksellaceae</taxon>
        <taxon>Chryseobacterium group</taxon>
        <taxon>Kaistella</taxon>
    </lineage>
</organism>
<dbReference type="PANTHER" id="PTHR30413">
    <property type="entry name" value="INNER MEMBRANE TRANSPORT PERMEASE"/>
    <property type="match status" value="1"/>
</dbReference>
<evidence type="ECO:0000256" key="5">
    <source>
        <dbReference type="ARBA" id="ARBA00022519"/>
    </source>
</evidence>
<dbReference type="Proteomes" id="UP000270224">
    <property type="component" value="Unassembled WGS sequence"/>
</dbReference>
<keyword evidence="5" id="KW-0997">Cell inner membrane</keyword>
<proteinExistence type="inferred from homology"/>
<dbReference type="InterPro" id="IPR013525">
    <property type="entry name" value="ABC2_TM"/>
</dbReference>
<feature type="transmembrane region" description="Helical" evidence="9">
    <location>
        <begin position="164"/>
        <end position="184"/>
    </location>
</feature>
<dbReference type="InterPro" id="IPR047817">
    <property type="entry name" value="ABC2_TM_bact-type"/>
</dbReference>
<evidence type="ECO:0000256" key="7">
    <source>
        <dbReference type="ARBA" id="ARBA00022989"/>
    </source>
</evidence>
<keyword evidence="7 9" id="KW-1133">Transmembrane helix</keyword>
<dbReference type="GO" id="GO:0043190">
    <property type="term" value="C:ATP-binding cassette (ABC) transporter complex"/>
    <property type="evidence" value="ECO:0007669"/>
    <property type="project" value="InterPro"/>
</dbReference>
<feature type="transmembrane region" description="Helical" evidence="9">
    <location>
        <begin position="52"/>
        <end position="73"/>
    </location>
</feature>
<keyword evidence="3 9" id="KW-0813">Transport</keyword>
<feature type="transmembrane region" description="Helical" evidence="9">
    <location>
        <begin position="252"/>
        <end position="271"/>
    </location>
</feature>
<evidence type="ECO:0000313" key="12">
    <source>
        <dbReference type="Proteomes" id="UP000270224"/>
    </source>
</evidence>
<keyword evidence="4 9" id="KW-1003">Cell membrane</keyword>
<dbReference type="PANTHER" id="PTHR30413:SF8">
    <property type="entry name" value="TRANSPORT PERMEASE PROTEIN"/>
    <property type="match status" value="1"/>
</dbReference>
<evidence type="ECO:0000256" key="1">
    <source>
        <dbReference type="ARBA" id="ARBA00004429"/>
    </source>
</evidence>
<evidence type="ECO:0000256" key="8">
    <source>
        <dbReference type="ARBA" id="ARBA00023136"/>
    </source>
</evidence>
<gene>
    <name evidence="11" type="ORF">EGI11_07455</name>
</gene>
<evidence type="ECO:0000256" key="6">
    <source>
        <dbReference type="ARBA" id="ARBA00022692"/>
    </source>
</evidence>
<evidence type="ECO:0000259" key="10">
    <source>
        <dbReference type="PROSITE" id="PS51012"/>
    </source>
</evidence>
<dbReference type="Pfam" id="PF01061">
    <property type="entry name" value="ABC2_membrane"/>
    <property type="match status" value="1"/>
</dbReference>
<comment type="subcellular location">
    <subcellularLocation>
        <location evidence="1">Cell inner membrane</location>
        <topology evidence="1">Multi-pass membrane protein</topology>
    </subcellularLocation>
    <subcellularLocation>
        <location evidence="9">Cell membrane</location>
        <topology evidence="9">Multi-pass membrane protein</topology>
    </subcellularLocation>
</comment>
<evidence type="ECO:0000313" key="11">
    <source>
        <dbReference type="EMBL" id="ROI09373.1"/>
    </source>
</evidence>
<name>A0A3N0WWL6_9FLAO</name>
<dbReference type="AlphaFoldDB" id="A0A3N0WWL6"/>
<dbReference type="EMBL" id="RJUG01000003">
    <property type="protein sequence ID" value="ROI09373.1"/>
    <property type="molecule type" value="Genomic_DNA"/>
</dbReference>
<feature type="transmembrane region" description="Helical" evidence="9">
    <location>
        <begin position="79"/>
        <end position="96"/>
    </location>
</feature>
<feature type="domain" description="ABC transmembrane type-2" evidence="10">
    <location>
        <begin position="49"/>
        <end position="274"/>
    </location>
</feature>
<dbReference type="PIRSF" id="PIRSF006648">
    <property type="entry name" value="DrrB"/>
    <property type="match status" value="1"/>
</dbReference>
<evidence type="ECO:0000256" key="2">
    <source>
        <dbReference type="ARBA" id="ARBA00007783"/>
    </source>
</evidence>
<accession>A0A3N0WWL6</accession>
<dbReference type="PRINTS" id="PR00164">
    <property type="entry name" value="ABC2TRNSPORT"/>
</dbReference>
<reference evidence="12" key="1">
    <citation type="submission" date="2018-11" db="EMBL/GenBank/DDBJ databases">
        <title>Proposal to divide the Flavobacteriaceae and reorganize its genera based on Amino Acid Identity values calculated from whole genome sequences.</title>
        <authorList>
            <person name="Nicholson A.C."/>
            <person name="Gulvik C.A."/>
            <person name="Whitney A.M."/>
            <person name="Humrighouse B.W."/>
            <person name="Bell M."/>
            <person name="Holmens B."/>
            <person name="Steigerwalt A."/>
            <person name="Villarma A."/>
            <person name="Sheth M."/>
            <person name="Batra D."/>
            <person name="Pryor J."/>
            <person name="Bernardet J.-F."/>
            <person name="Hugo C."/>
            <person name="Kampfer P."/>
            <person name="Newman J."/>
            <person name="Mcquiston J.R."/>
        </authorList>
    </citation>
    <scope>NUCLEOTIDE SEQUENCE [LARGE SCALE GENOMIC DNA]</scope>
    <source>
        <strain evidence="12">H3056</strain>
    </source>
</reference>
<evidence type="ECO:0000256" key="9">
    <source>
        <dbReference type="RuleBase" id="RU361157"/>
    </source>
</evidence>
<dbReference type="InterPro" id="IPR000412">
    <property type="entry name" value="ABC_2_transport"/>
</dbReference>
<evidence type="ECO:0000256" key="3">
    <source>
        <dbReference type="ARBA" id="ARBA00022448"/>
    </source>
</evidence>
<dbReference type="PROSITE" id="PS51012">
    <property type="entry name" value="ABC_TM2"/>
    <property type="match status" value="1"/>
</dbReference>
<comment type="caution">
    <text evidence="11">The sequence shown here is derived from an EMBL/GenBank/DDBJ whole genome shotgun (WGS) entry which is preliminary data.</text>
</comment>
<keyword evidence="6 9" id="KW-0812">Transmembrane</keyword>
<sequence length="282" mass="32250">MMKEEQPTYYINSKQSVFDLNLKEVWQYRDLLLMLVKRDFITFYKQTILGPLWFIVQPLLTTAIYVILFGNIAKLSTDGMPQVLFYLSGITVWNYFSESLTKTSSVFTANAGMFGKVYFPRLIMPLSIVASSLMKFAVQFGIFILVLLYYVIFTDTVQPNAWMLLTPVLILMMAMFALGLGMIFSSLTTKYKDLTFLLTFGIQLFMYITPVVYPISALPEKFRFLVYFNPLSPVFECFRYAFLGAGSFDPMALVWSGILIAGLLVLGTVIFNKVEKSFMDTV</sequence>
<keyword evidence="8 9" id="KW-0472">Membrane</keyword>
<dbReference type="GO" id="GO:0140359">
    <property type="term" value="F:ABC-type transporter activity"/>
    <property type="evidence" value="ECO:0007669"/>
    <property type="project" value="InterPro"/>
</dbReference>
<comment type="similarity">
    <text evidence="2 9">Belongs to the ABC-2 integral membrane protein family.</text>
</comment>
<dbReference type="GO" id="GO:0015920">
    <property type="term" value="P:lipopolysaccharide transport"/>
    <property type="evidence" value="ECO:0007669"/>
    <property type="project" value="TreeGrafter"/>
</dbReference>
<evidence type="ECO:0000256" key="4">
    <source>
        <dbReference type="ARBA" id="ARBA00022475"/>
    </source>
</evidence>